<dbReference type="Proteomes" id="UP000691718">
    <property type="component" value="Unassembled WGS sequence"/>
</dbReference>
<evidence type="ECO:0000256" key="3">
    <source>
        <dbReference type="ARBA" id="ARBA00022692"/>
    </source>
</evidence>
<evidence type="ECO:0000256" key="7">
    <source>
        <dbReference type="ARBA" id="ARBA00022989"/>
    </source>
</evidence>
<feature type="transmembrane region" description="Helical" evidence="14">
    <location>
        <begin position="248"/>
        <end position="269"/>
    </location>
</feature>
<evidence type="ECO:0000256" key="4">
    <source>
        <dbReference type="ARBA" id="ARBA00022723"/>
    </source>
</evidence>
<feature type="signal peptide" evidence="15">
    <location>
        <begin position="1"/>
        <end position="16"/>
    </location>
</feature>
<evidence type="ECO:0000256" key="5">
    <source>
        <dbReference type="ARBA" id="ARBA00022833"/>
    </source>
</evidence>
<dbReference type="InterPro" id="IPR018152">
    <property type="entry name" value="SOD_Cu/Zn_BS"/>
</dbReference>
<evidence type="ECO:0000256" key="10">
    <source>
        <dbReference type="ARBA" id="ARBA00023136"/>
    </source>
</evidence>
<keyword evidence="5 13" id="KW-0862">Zinc</keyword>
<dbReference type="CDD" id="cd03127">
    <property type="entry name" value="tetraspanin_LEL"/>
    <property type="match status" value="1"/>
</dbReference>
<evidence type="ECO:0000256" key="13">
    <source>
        <dbReference type="RuleBase" id="RU000393"/>
    </source>
</evidence>
<dbReference type="AlphaFoldDB" id="A0A8S3X9W6"/>
<name>A0A8S3X9W6_PARAO</name>
<dbReference type="GO" id="GO:0004784">
    <property type="term" value="F:superoxide dismutase activity"/>
    <property type="evidence" value="ECO:0007669"/>
    <property type="project" value="UniProtKB-EC"/>
</dbReference>
<dbReference type="PANTHER" id="PTHR10003">
    <property type="entry name" value="SUPEROXIDE DISMUTASE CU-ZN -RELATED"/>
    <property type="match status" value="1"/>
</dbReference>
<comment type="caution">
    <text evidence="17">The sequence shown here is derived from an EMBL/GenBank/DDBJ whole genome shotgun (WGS) entry which is preliminary data.</text>
</comment>
<dbReference type="InterPro" id="IPR018499">
    <property type="entry name" value="Tetraspanin/Peripherin"/>
</dbReference>
<comment type="function">
    <text evidence="13">Destroys radicals which are normally produced within the cells and which are toxic to biological systems.</text>
</comment>
<feature type="transmembrane region" description="Helical" evidence="14">
    <location>
        <begin position="220"/>
        <end position="241"/>
    </location>
</feature>
<dbReference type="Pfam" id="PF00335">
    <property type="entry name" value="Tetraspanin"/>
    <property type="match status" value="1"/>
</dbReference>
<dbReference type="GO" id="GO:0016020">
    <property type="term" value="C:membrane"/>
    <property type="evidence" value="ECO:0007669"/>
    <property type="project" value="UniProtKB-SubCell"/>
</dbReference>
<dbReference type="PROSITE" id="PS00332">
    <property type="entry name" value="SOD_CU_ZN_2"/>
    <property type="match status" value="1"/>
</dbReference>
<keyword evidence="11" id="KW-1015">Disulfide bond</keyword>
<keyword evidence="4 13" id="KW-0479">Metal-binding</keyword>
<comment type="catalytic activity">
    <reaction evidence="12 13">
        <text>2 superoxide + 2 H(+) = H2O2 + O2</text>
        <dbReference type="Rhea" id="RHEA:20696"/>
        <dbReference type="ChEBI" id="CHEBI:15378"/>
        <dbReference type="ChEBI" id="CHEBI:15379"/>
        <dbReference type="ChEBI" id="CHEBI:16240"/>
        <dbReference type="ChEBI" id="CHEBI:18421"/>
        <dbReference type="EC" id="1.15.1.1"/>
    </reaction>
</comment>
<dbReference type="EMBL" id="CAJQZP010001037">
    <property type="protein sequence ID" value="CAG5011665.1"/>
    <property type="molecule type" value="Genomic_DNA"/>
</dbReference>
<keyword evidence="18" id="KW-1185">Reference proteome</keyword>
<organism evidence="17 18">
    <name type="scientific">Parnassius apollo</name>
    <name type="common">Apollo butterfly</name>
    <name type="synonym">Papilio apollo</name>
    <dbReference type="NCBI Taxonomy" id="110799"/>
    <lineage>
        <taxon>Eukaryota</taxon>
        <taxon>Metazoa</taxon>
        <taxon>Ecdysozoa</taxon>
        <taxon>Arthropoda</taxon>
        <taxon>Hexapoda</taxon>
        <taxon>Insecta</taxon>
        <taxon>Pterygota</taxon>
        <taxon>Neoptera</taxon>
        <taxon>Endopterygota</taxon>
        <taxon>Lepidoptera</taxon>
        <taxon>Glossata</taxon>
        <taxon>Ditrysia</taxon>
        <taxon>Papilionoidea</taxon>
        <taxon>Papilionidae</taxon>
        <taxon>Parnassiinae</taxon>
        <taxon>Parnassini</taxon>
        <taxon>Parnassius</taxon>
        <taxon>Parnassius</taxon>
    </lineage>
</organism>
<comment type="cofactor">
    <cofactor evidence="13">
        <name>Cu cation</name>
        <dbReference type="ChEBI" id="CHEBI:23378"/>
    </cofactor>
    <text evidence="13">Binds 1 copper ion per subunit.</text>
</comment>
<keyword evidence="9 13" id="KW-0186">Copper</keyword>
<comment type="cofactor">
    <cofactor evidence="13">
        <name>Zn(2+)</name>
        <dbReference type="ChEBI" id="CHEBI:29105"/>
    </cofactor>
    <text evidence="13">Binds 1 zinc ion per subunit.</text>
</comment>
<evidence type="ECO:0000256" key="2">
    <source>
        <dbReference type="ARBA" id="ARBA00010457"/>
    </source>
</evidence>
<keyword evidence="7 14" id="KW-1133">Transmembrane helix</keyword>
<evidence type="ECO:0000256" key="11">
    <source>
        <dbReference type="ARBA" id="ARBA00023157"/>
    </source>
</evidence>
<feature type="transmembrane region" description="Helical" evidence="14">
    <location>
        <begin position="378"/>
        <end position="398"/>
    </location>
</feature>
<evidence type="ECO:0000256" key="9">
    <source>
        <dbReference type="ARBA" id="ARBA00023008"/>
    </source>
</evidence>
<dbReference type="Pfam" id="PF00080">
    <property type="entry name" value="Sod_Cu"/>
    <property type="match status" value="1"/>
</dbReference>
<keyword evidence="3 14" id="KW-0812">Transmembrane</keyword>
<evidence type="ECO:0000256" key="6">
    <source>
        <dbReference type="ARBA" id="ARBA00022862"/>
    </source>
</evidence>
<evidence type="ECO:0000256" key="8">
    <source>
        <dbReference type="ARBA" id="ARBA00023002"/>
    </source>
</evidence>
<keyword evidence="8 13" id="KW-0560">Oxidoreductase</keyword>
<dbReference type="EC" id="1.15.1.1" evidence="13"/>
<comment type="subcellular location">
    <subcellularLocation>
        <location evidence="1">Membrane</location>
        <topology evidence="1">Multi-pass membrane protein</topology>
    </subcellularLocation>
</comment>
<evidence type="ECO:0000259" key="16">
    <source>
        <dbReference type="Pfam" id="PF00080"/>
    </source>
</evidence>
<comment type="similarity">
    <text evidence="2 13">Belongs to the Cu-Zn superoxide dismutase family.</text>
</comment>
<keyword evidence="6" id="KW-0049">Antioxidant</keyword>
<evidence type="ECO:0000256" key="12">
    <source>
        <dbReference type="ARBA" id="ARBA00049204"/>
    </source>
</evidence>
<dbReference type="FunFam" id="2.60.40.200:FF:000003">
    <property type="entry name" value="Superoxide dismutase [Cu-Zn], chloroplastic"/>
    <property type="match status" value="1"/>
</dbReference>
<feature type="chain" id="PRO_5035727990" description="Superoxide dismutase [Cu-Zn]" evidence="15">
    <location>
        <begin position="17"/>
        <end position="414"/>
    </location>
</feature>
<gene>
    <name evidence="17" type="ORF">PAPOLLO_LOCUS15632</name>
</gene>
<proteinExistence type="inferred from homology"/>
<dbReference type="PROSITE" id="PS00087">
    <property type="entry name" value="SOD_CU_ZN_1"/>
    <property type="match status" value="1"/>
</dbReference>
<dbReference type="InterPro" id="IPR024134">
    <property type="entry name" value="SOD_Cu/Zn_/chaperone"/>
</dbReference>
<keyword evidence="15" id="KW-0732">Signal</keyword>
<feature type="domain" description="Superoxide dismutase copper/zinc binding" evidence="16">
    <location>
        <begin position="38"/>
        <end position="172"/>
    </location>
</feature>
<dbReference type="CDD" id="cd00305">
    <property type="entry name" value="Cu-Zn_Superoxide_Dismutase"/>
    <property type="match status" value="1"/>
</dbReference>
<evidence type="ECO:0000256" key="14">
    <source>
        <dbReference type="SAM" id="Phobius"/>
    </source>
</evidence>
<reference evidence="17" key="1">
    <citation type="submission" date="2021-04" db="EMBL/GenBank/DDBJ databases">
        <authorList>
            <person name="Tunstrom K."/>
        </authorList>
    </citation>
    <scope>NUCLEOTIDE SEQUENCE</scope>
</reference>
<sequence length="414" mass="45691">MMYIILFASAAVLVSAHHEQTGQFRAIVKLAEPNGGEVNGNVTFTELTDGKVHIQGVIVGMPPGHYGFHIHEKGDITGGCLSTGSHYNPAHKDHGHPNDENRHVGDLGNIVFDENRVSTIDYVDGIISLTGQYPIIGRAVVLHAKADDFGRSSHPDSKKTGNAGGRVACGVIGILDPVSGWNKNMAATSTICTSGFAIVDIKILQQYGEHQATGTFASDVIILATCVLLVAVATFGCVGAAKENVKILCLYVGFLIIFVVLELLVAIFVSVQRYGLEFRISDWIRNDFYRNVTEDHLEQHQKLWDDIQTTYECCGLNGPEDYRAVQQPISLSCCPCAYRALTSYARQQLYQTCLESESYFSEGCEDEILYVLRSDADWLIGVAVTCFWFEVFIFYIMTDAILKLNTMRLAPQMR</sequence>
<keyword evidence="10 14" id="KW-0472">Membrane</keyword>
<evidence type="ECO:0000313" key="17">
    <source>
        <dbReference type="EMBL" id="CAG5011665.1"/>
    </source>
</evidence>
<dbReference type="GO" id="GO:0005507">
    <property type="term" value="F:copper ion binding"/>
    <property type="evidence" value="ECO:0007669"/>
    <property type="project" value="InterPro"/>
</dbReference>
<evidence type="ECO:0000313" key="18">
    <source>
        <dbReference type="Proteomes" id="UP000691718"/>
    </source>
</evidence>
<accession>A0A8S3X9W6</accession>
<evidence type="ECO:0000256" key="15">
    <source>
        <dbReference type="SAM" id="SignalP"/>
    </source>
</evidence>
<protein>
    <recommendedName>
        <fullName evidence="13">Superoxide dismutase [Cu-Zn]</fullName>
        <ecNumber evidence="13">1.15.1.1</ecNumber>
    </recommendedName>
</protein>
<evidence type="ECO:0000256" key="1">
    <source>
        <dbReference type="ARBA" id="ARBA00004141"/>
    </source>
</evidence>
<dbReference type="InterPro" id="IPR001424">
    <property type="entry name" value="SOD_Cu_Zn_dom"/>
</dbReference>
<dbReference type="OrthoDB" id="2015551at2759"/>